<reference evidence="2" key="1">
    <citation type="submission" date="2021-02" db="EMBL/GenBank/DDBJ databases">
        <title>Sequencing the genomes of 1000 actinobacteria strains.</title>
        <authorList>
            <person name="Klenk H.-P."/>
        </authorList>
    </citation>
    <scope>NUCLEOTIDE SEQUENCE</scope>
    <source>
        <strain evidence="2">DSM 22850</strain>
    </source>
</reference>
<proteinExistence type="predicted"/>
<dbReference type="AlphaFoldDB" id="A0A940PLF3"/>
<sequence>MKKIKKFGIGAVALLAVVGLGLGPVSPAQAAPFSNPKIDSFPSTSKQPTSGTRTVAGKVYVYGSNKTNYYYTNYNYVKMANLKRNPGVKSANVIRPRVDSKKVYANQWNKASLSVGRYTTPGRYSLKVPVTERKYSSAGYYQGETTRSSVSQNFSVYAHTANSRNDSWISGYSNRNGSFNVNVYAPDYQSGARVSVWYKAKGKTTYKKVANGTLEATSYASKAAIRVKSMHKLRAGGYVYVKVEGVSYAPAYKTASGKIS</sequence>
<gene>
    <name evidence="2" type="ORF">JOF28_001324</name>
</gene>
<keyword evidence="3" id="KW-1185">Reference proteome</keyword>
<name>A0A940PLF3_9MICO</name>
<evidence type="ECO:0000313" key="3">
    <source>
        <dbReference type="Proteomes" id="UP000675163"/>
    </source>
</evidence>
<organism evidence="2 3">
    <name type="scientific">Leucobacter exalbidus</name>
    <dbReference type="NCBI Taxonomy" id="662960"/>
    <lineage>
        <taxon>Bacteria</taxon>
        <taxon>Bacillati</taxon>
        <taxon>Actinomycetota</taxon>
        <taxon>Actinomycetes</taxon>
        <taxon>Micrococcales</taxon>
        <taxon>Microbacteriaceae</taxon>
        <taxon>Leucobacter</taxon>
    </lineage>
</organism>
<protein>
    <submittedName>
        <fullName evidence="2">Uncharacterized protein</fullName>
    </submittedName>
</protein>
<feature type="signal peptide" evidence="1">
    <location>
        <begin position="1"/>
        <end position="30"/>
    </location>
</feature>
<evidence type="ECO:0000313" key="2">
    <source>
        <dbReference type="EMBL" id="MBP1326092.1"/>
    </source>
</evidence>
<dbReference type="Proteomes" id="UP000675163">
    <property type="component" value="Unassembled WGS sequence"/>
</dbReference>
<dbReference type="EMBL" id="JAFIDA010000001">
    <property type="protein sequence ID" value="MBP1326092.1"/>
    <property type="molecule type" value="Genomic_DNA"/>
</dbReference>
<dbReference type="RefSeq" id="WP_209705053.1">
    <property type="nucleotide sequence ID" value="NZ_JAFIDA010000001.1"/>
</dbReference>
<evidence type="ECO:0000256" key="1">
    <source>
        <dbReference type="SAM" id="SignalP"/>
    </source>
</evidence>
<comment type="caution">
    <text evidence="2">The sequence shown here is derived from an EMBL/GenBank/DDBJ whole genome shotgun (WGS) entry which is preliminary data.</text>
</comment>
<accession>A0A940PLF3</accession>
<feature type="chain" id="PRO_5037887811" evidence="1">
    <location>
        <begin position="31"/>
        <end position="260"/>
    </location>
</feature>
<keyword evidence="1" id="KW-0732">Signal</keyword>